<accession>A0A5C0WN77</accession>
<gene>
    <name evidence="1" type="ORF">FX981_03583</name>
</gene>
<reference evidence="1 2" key="1">
    <citation type="journal article" date="2018" name="Plant Biotechnol. Rep.">
        <title>Diversity and antifungal activity of endophytic bacteria associated with Panax ginseng seedlings.</title>
        <authorList>
            <person name="Park J.M."/>
            <person name="Hong C.E."/>
            <person name="Jo S.H."/>
        </authorList>
    </citation>
    <scope>NUCLEOTIDE SEQUENCE [LARGE SCALE GENOMIC DNA]</scope>
    <source>
        <strain evidence="1 2">PgKB20</strain>
    </source>
</reference>
<dbReference type="AlphaFoldDB" id="A0A5C0WN77"/>
<evidence type="ECO:0000313" key="1">
    <source>
        <dbReference type="EMBL" id="QEK65313.1"/>
    </source>
</evidence>
<dbReference type="EMBL" id="CP043404">
    <property type="protein sequence ID" value="QEK65313.1"/>
    <property type="molecule type" value="Genomic_DNA"/>
</dbReference>
<name>A0A5C0WN77_BACIA</name>
<dbReference type="Proteomes" id="UP000325032">
    <property type="component" value="Chromosome"/>
</dbReference>
<protein>
    <submittedName>
        <fullName evidence="1">Uncharacterized protein</fullName>
    </submittedName>
</protein>
<evidence type="ECO:0000313" key="2">
    <source>
        <dbReference type="Proteomes" id="UP000325032"/>
    </source>
</evidence>
<sequence>MNRLQLNVFSTLRVLIEGNHIHLTWRIHNKILMREGACFYFSVISRSGKSKYSLRGGFKIESELIYYMFN</sequence>
<keyword evidence="2" id="KW-1185">Reference proteome</keyword>
<organism evidence="1 2">
    <name type="scientific">Bacillus safensis</name>
    <dbReference type="NCBI Taxonomy" id="561879"/>
    <lineage>
        <taxon>Bacteria</taxon>
        <taxon>Bacillati</taxon>
        <taxon>Bacillota</taxon>
        <taxon>Bacilli</taxon>
        <taxon>Bacillales</taxon>
        <taxon>Bacillaceae</taxon>
        <taxon>Bacillus</taxon>
    </lineage>
</organism>
<proteinExistence type="predicted"/>